<evidence type="ECO:0000313" key="2">
    <source>
        <dbReference type="EMBL" id="MCF2528271.1"/>
    </source>
</evidence>
<dbReference type="Proteomes" id="UP001165378">
    <property type="component" value="Unassembled WGS sequence"/>
</dbReference>
<organism evidence="2 3">
    <name type="scientific">Yinghuangia soli</name>
    <dbReference type="NCBI Taxonomy" id="2908204"/>
    <lineage>
        <taxon>Bacteria</taxon>
        <taxon>Bacillati</taxon>
        <taxon>Actinomycetota</taxon>
        <taxon>Actinomycetes</taxon>
        <taxon>Kitasatosporales</taxon>
        <taxon>Streptomycetaceae</taxon>
        <taxon>Yinghuangia</taxon>
    </lineage>
</organism>
<evidence type="ECO:0000256" key="1">
    <source>
        <dbReference type="SAM" id="SignalP"/>
    </source>
</evidence>
<feature type="signal peptide" evidence="1">
    <location>
        <begin position="1"/>
        <end position="34"/>
    </location>
</feature>
<evidence type="ECO:0008006" key="4">
    <source>
        <dbReference type="Google" id="ProtNLM"/>
    </source>
</evidence>
<proteinExistence type="predicted"/>
<gene>
    <name evidence="2" type="ORF">LZ495_13730</name>
</gene>
<keyword evidence="3" id="KW-1185">Reference proteome</keyword>
<dbReference type="AlphaFoldDB" id="A0AA41U069"/>
<reference evidence="2" key="1">
    <citation type="submission" date="2022-01" db="EMBL/GenBank/DDBJ databases">
        <title>Genome-Based Taxonomic Classification of the Phylum Actinobacteria.</title>
        <authorList>
            <person name="Gao Y."/>
        </authorList>
    </citation>
    <scope>NUCLEOTIDE SEQUENCE</scope>
    <source>
        <strain evidence="2">KLBMP 8922</strain>
    </source>
</reference>
<protein>
    <recommendedName>
        <fullName evidence="4">Secreted protein</fullName>
    </recommendedName>
</protein>
<name>A0AA41U069_9ACTN</name>
<dbReference type="RefSeq" id="WP_235052434.1">
    <property type="nucleotide sequence ID" value="NZ_JAKFHA010000006.1"/>
</dbReference>
<dbReference type="EMBL" id="JAKFHA010000006">
    <property type="protein sequence ID" value="MCF2528271.1"/>
    <property type="molecule type" value="Genomic_DNA"/>
</dbReference>
<sequence>MRTERRWTQVVSTVLAAGALAAFGTVAGAGTASAEPYDCSADSRRDVAAAYCNNGTGQYRVVATCRGVSGLQYGPNQRPGTASVVRCPNGAQVSSSSWEITEW</sequence>
<comment type="caution">
    <text evidence="2">The sequence shown here is derived from an EMBL/GenBank/DDBJ whole genome shotgun (WGS) entry which is preliminary data.</text>
</comment>
<evidence type="ECO:0000313" key="3">
    <source>
        <dbReference type="Proteomes" id="UP001165378"/>
    </source>
</evidence>
<feature type="chain" id="PRO_5041346251" description="Secreted protein" evidence="1">
    <location>
        <begin position="35"/>
        <end position="103"/>
    </location>
</feature>
<accession>A0AA41U069</accession>
<keyword evidence="1" id="KW-0732">Signal</keyword>